<gene>
    <name evidence="2" type="primary">benE</name>
    <name evidence="2" type="ORF">G7Y82_07860</name>
</gene>
<dbReference type="PANTHER" id="PTHR30199:SF0">
    <property type="entry name" value="INNER MEMBRANE PROTEIN YDCO"/>
    <property type="match status" value="1"/>
</dbReference>
<protein>
    <submittedName>
        <fullName evidence="2">Benzoate/H(+) symporter BenE family transporter</fullName>
    </submittedName>
</protein>
<keyword evidence="1" id="KW-1133">Transmembrane helix</keyword>
<feature type="transmembrane region" description="Helical" evidence="1">
    <location>
        <begin position="150"/>
        <end position="165"/>
    </location>
</feature>
<dbReference type="PANTHER" id="PTHR30199">
    <property type="entry name" value="MFS FAMILY TRANSPORTER, PREDICTED SUBSTRATE BENZOATE"/>
    <property type="match status" value="1"/>
</dbReference>
<keyword evidence="1" id="KW-0812">Transmembrane</keyword>
<dbReference type="InterPro" id="IPR004711">
    <property type="entry name" value="Benzoate_Transporter"/>
</dbReference>
<feature type="transmembrane region" description="Helical" evidence="1">
    <location>
        <begin position="210"/>
        <end position="227"/>
    </location>
</feature>
<comment type="caution">
    <text evidence="2">The sequence shown here is derived from an EMBL/GenBank/DDBJ whole genome shotgun (WGS) entry which is preliminary data.</text>
</comment>
<sequence>MIPSPTARNWPLSVFTNAFIAAVVGFGGTIALIVSMGQHLGASATQIGSAVTALCLGIGIAGAALSIALRMPIVLAWSTPGAALIAGASGVAYGPAVGAFLFAAALMMLLGLVPALGRLAARIPPAIASAMLGGILLSFCIALFRSVEHSLLMALPALIVFIVIRQRWPTYALLAALLLVIATVLVRGQIGHVGGGLFGTLGATAPVLDAKALVSLGIPLFLVTLASQNLPGLAVMRSAGYDTPPRPVLLYTGLTTLLLAPFGAFSINLAAITAAICTGDDTHPDRARRWRAGVVYSGFYLLLALFSTPLVELFRQLPGDAIATIAGLALIAPLSGAMAGMLAAPREREAAVLCFLATASGLSLLGIGSAFWGLVVGFAVLGARRLLAR</sequence>
<feature type="transmembrane region" description="Helical" evidence="1">
    <location>
        <begin position="126"/>
        <end position="144"/>
    </location>
</feature>
<feature type="transmembrane region" description="Helical" evidence="1">
    <location>
        <begin position="12"/>
        <end position="35"/>
    </location>
</feature>
<keyword evidence="3" id="KW-1185">Reference proteome</keyword>
<keyword evidence="1" id="KW-0472">Membrane</keyword>
<feature type="transmembrane region" description="Helical" evidence="1">
    <location>
        <begin position="350"/>
        <end position="383"/>
    </location>
</feature>
<evidence type="ECO:0000256" key="1">
    <source>
        <dbReference type="SAM" id="Phobius"/>
    </source>
</evidence>
<dbReference type="Pfam" id="PF03594">
    <property type="entry name" value="BenE"/>
    <property type="match status" value="1"/>
</dbReference>
<dbReference type="RefSeq" id="WP_168147467.1">
    <property type="nucleotide sequence ID" value="NZ_JAAVXB010000003.1"/>
</dbReference>
<accession>A0A969WCB9</accession>
<feature type="transmembrane region" description="Helical" evidence="1">
    <location>
        <begin position="321"/>
        <end position="344"/>
    </location>
</feature>
<evidence type="ECO:0000313" key="2">
    <source>
        <dbReference type="EMBL" id="NKF22230.1"/>
    </source>
</evidence>
<feature type="transmembrane region" description="Helical" evidence="1">
    <location>
        <begin position="294"/>
        <end position="314"/>
    </location>
</feature>
<dbReference type="GO" id="GO:0005886">
    <property type="term" value="C:plasma membrane"/>
    <property type="evidence" value="ECO:0007669"/>
    <property type="project" value="TreeGrafter"/>
</dbReference>
<feature type="transmembrane region" description="Helical" evidence="1">
    <location>
        <begin position="99"/>
        <end position="119"/>
    </location>
</feature>
<feature type="transmembrane region" description="Helical" evidence="1">
    <location>
        <begin position="172"/>
        <end position="190"/>
    </location>
</feature>
<dbReference type="EMBL" id="JAAVXB010000003">
    <property type="protein sequence ID" value="NKF22230.1"/>
    <property type="molecule type" value="Genomic_DNA"/>
</dbReference>
<reference evidence="2" key="1">
    <citation type="submission" date="2020-03" db="EMBL/GenBank/DDBJ databases">
        <title>Solimonas marina sp. nov., isolated from deep seawater of the Pacific Ocean.</title>
        <authorList>
            <person name="Liu X."/>
            <person name="Lai Q."/>
            <person name="Sun F."/>
            <person name="Gai Y."/>
            <person name="Li G."/>
            <person name="Shao Z."/>
        </authorList>
    </citation>
    <scope>NUCLEOTIDE SEQUENCE</scope>
    <source>
        <strain evidence="2">C16B3</strain>
    </source>
</reference>
<organism evidence="2 3">
    <name type="scientific">Solimonas marina</name>
    <dbReference type="NCBI Taxonomy" id="2714601"/>
    <lineage>
        <taxon>Bacteria</taxon>
        <taxon>Pseudomonadati</taxon>
        <taxon>Pseudomonadota</taxon>
        <taxon>Gammaproteobacteria</taxon>
        <taxon>Nevskiales</taxon>
        <taxon>Nevskiaceae</taxon>
        <taxon>Solimonas</taxon>
    </lineage>
</organism>
<dbReference type="GO" id="GO:0042925">
    <property type="term" value="F:benzoate transmembrane transporter activity"/>
    <property type="evidence" value="ECO:0007669"/>
    <property type="project" value="InterPro"/>
</dbReference>
<proteinExistence type="predicted"/>
<dbReference type="AlphaFoldDB" id="A0A969WCB9"/>
<dbReference type="NCBIfam" id="TIGR00843">
    <property type="entry name" value="benE"/>
    <property type="match status" value="1"/>
</dbReference>
<feature type="transmembrane region" description="Helical" evidence="1">
    <location>
        <begin position="248"/>
        <end position="274"/>
    </location>
</feature>
<dbReference type="Proteomes" id="UP000653472">
    <property type="component" value="Unassembled WGS sequence"/>
</dbReference>
<name>A0A969WCB9_9GAMM</name>
<evidence type="ECO:0000313" key="3">
    <source>
        <dbReference type="Proteomes" id="UP000653472"/>
    </source>
</evidence>
<feature type="transmembrane region" description="Helical" evidence="1">
    <location>
        <begin position="47"/>
        <end position="67"/>
    </location>
</feature>